<dbReference type="STRING" id="112248.SAMN05444392_102352"/>
<dbReference type="AlphaFoldDB" id="A0A1M4VGE7"/>
<dbReference type="RefSeq" id="WP_073153907.1">
    <property type="nucleotide sequence ID" value="NZ_FQVL01000002.1"/>
</dbReference>
<keyword evidence="2" id="KW-1185">Reference proteome</keyword>
<evidence type="ECO:0000313" key="2">
    <source>
        <dbReference type="Proteomes" id="UP000184476"/>
    </source>
</evidence>
<reference evidence="1 2" key="1">
    <citation type="submission" date="2016-11" db="EMBL/GenBank/DDBJ databases">
        <authorList>
            <person name="Jaros S."/>
            <person name="Januszkiewicz K."/>
            <person name="Wedrychowicz H."/>
        </authorList>
    </citation>
    <scope>NUCLEOTIDE SEQUENCE [LARGE SCALE GENOMIC DNA]</scope>
    <source>
        <strain evidence="1 2">DSM 44666</strain>
    </source>
</reference>
<dbReference type="PROSITE" id="PS51257">
    <property type="entry name" value="PROKAR_LIPOPROTEIN"/>
    <property type="match status" value="1"/>
</dbReference>
<organism evidence="1 2">
    <name type="scientific">Seinonella peptonophila</name>
    <dbReference type="NCBI Taxonomy" id="112248"/>
    <lineage>
        <taxon>Bacteria</taxon>
        <taxon>Bacillati</taxon>
        <taxon>Bacillota</taxon>
        <taxon>Bacilli</taxon>
        <taxon>Bacillales</taxon>
        <taxon>Thermoactinomycetaceae</taxon>
        <taxon>Seinonella</taxon>
    </lineage>
</organism>
<protein>
    <recommendedName>
        <fullName evidence="3">Lipoprotein</fullName>
    </recommendedName>
</protein>
<name>A0A1M4VGE7_9BACL</name>
<dbReference type="EMBL" id="FQVL01000002">
    <property type="protein sequence ID" value="SHE68059.1"/>
    <property type="molecule type" value="Genomic_DNA"/>
</dbReference>
<dbReference type="Proteomes" id="UP000184476">
    <property type="component" value="Unassembled WGS sequence"/>
</dbReference>
<sequence>MRKGKASKLILTCIILVTTGLVGCSLSTDQVNMIKEESGESIRQVKLDITDAELLIKESNDLNVHAQLSGSKASADQAVLTTSVKHSILEVKAAYVEGSYIDLNKETLNDQTGVKLTLSLPKKQFDQIQVNIPKANSSIKIRVKGKLENIDKKTPKVDSLFGTIYIKR</sequence>
<accession>A0A1M4VGE7</accession>
<evidence type="ECO:0008006" key="3">
    <source>
        <dbReference type="Google" id="ProtNLM"/>
    </source>
</evidence>
<gene>
    <name evidence="1" type="ORF">SAMN05444392_102352</name>
</gene>
<proteinExistence type="predicted"/>
<evidence type="ECO:0000313" key="1">
    <source>
        <dbReference type="EMBL" id="SHE68059.1"/>
    </source>
</evidence>